<gene>
    <name evidence="1" type="ORF">ADUPG1_009052</name>
</gene>
<reference evidence="1" key="1">
    <citation type="submission" date="2022-03" db="EMBL/GenBank/DDBJ databases">
        <title>Draft genome sequence of Aduncisulcus paluster, a free-living microaerophilic Fornicata.</title>
        <authorList>
            <person name="Yuyama I."/>
            <person name="Kume K."/>
            <person name="Tamura T."/>
            <person name="Inagaki Y."/>
            <person name="Hashimoto T."/>
        </authorList>
    </citation>
    <scope>NUCLEOTIDE SEQUENCE</scope>
    <source>
        <strain evidence="1">NY0171</strain>
    </source>
</reference>
<keyword evidence="2" id="KW-1185">Reference proteome</keyword>
<dbReference type="Proteomes" id="UP001057375">
    <property type="component" value="Unassembled WGS sequence"/>
</dbReference>
<evidence type="ECO:0000313" key="1">
    <source>
        <dbReference type="EMBL" id="GKT36009.1"/>
    </source>
</evidence>
<sequence length="645" mass="73747">MLCCFVSCENIGLDVFVSDMFFRIIRGIVSSSSSSSSCPRLSYTRSPTQRGFSIVNSYSPLSPGFQIISYNFLSLISYLSLISFTHTFVIYSKVRPFYISWVSGVLSQFPHFTINSKYLVVISLFLSLILMCEDVHKEQGDDKEAEVPMGYFGSLPIQAKMRESEHCTSIPSTRTDFFLSTESSVPSNIFYKSPCIEPSEYSSSSSCSSSSTSSYHFYSPAHPHFPLAEDVYHSFSIVIFYCWFALNQQKRNQYMFKFQLIPFRRALFLTQHYMKDGFDESVSQRNIHAFSHVRQSIEKDHIWKRHRAYFCHQMASKCYKQSDQGSNDMIQLQKESKGVSKQYFGDLTVDFTPYSTYFSSPFLSSEHHVVSSVQATLSKEYHQYIPYICWFMSLYHADFGDYMLKYEESFRFFQPVLLQMVNIVSLVVELGMYHDNFKSLNFMIPCLLLCPKLRHIRFWFDFMKDINIFPKDDTSFPCDISDVFPFVPLKRCPLPSNSVKAECCRPHIVPSPLCMASVQGTLTQNGIVDLIEVGLEPWVVEAANAIQIPDIMVPFNIGISKGQIDFKNFDIESFSFFDDDETIISLSGADNSIIMDFYDAGVVISVDYAFKLTTYPYTSSKGSAKISIEGLDFQTSLNMSLAPIG</sequence>
<dbReference type="Gene3D" id="3.15.10.10">
    <property type="entry name" value="Bactericidal permeability-increasing protein, domain 1"/>
    <property type="match status" value="1"/>
</dbReference>
<comment type="caution">
    <text evidence="1">The sequence shown here is derived from an EMBL/GenBank/DDBJ whole genome shotgun (WGS) entry which is preliminary data.</text>
</comment>
<proteinExistence type="predicted"/>
<name>A0ABQ5KX28_9EUKA</name>
<organism evidence="1 2">
    <name type="scientific">Aduncisulcus paluster</name>
    <dbReference type="NCBI Taxonomy" id="2918883"/>
    <lineage>
        <taxon>Eukaryota</taxon>
        <taxon>Metamonada</taxon>
        <taxon>Carpediemonas-like organisms</taxon>
        <taxon>Aduncisulcus</taxon>
    </lineage>
</organism>
<dbReference type="EMBL" id="BQXS01011116">
    <property type="protein sequence ID" value="GKT36009.1"/>
    <property type="molecule type" value="Genomic_DNA"/>
</dbReference>
<evidence type="ECO:0000313" key="2">
    <source>
        <dbReference type="Proteomes" id="UP001057375"/>
    </source>
</evidence>
<protein>
    <submittedName>
        <fullName evidence="1">Uncharacterized protein</fullName>
    </submittedName>
</protein>
<accession>A0ABQ5KX28</accession>